<organism evidence="5 6">
    <name type="scientific">Scleropages formosus</name>
    <name type="common">Asian bonytongue</name>
    <name type="synonym">Osteoglossum formosum</name>
    <dbReference type="NCBI Taxonomy" id="113540"/>
    <lineage>
        <taxon>Eukaryota</taxon>
        <taxon>Metazoa</taxon>
        <taxon>Chordata</taxon>
        <taxon>Craniata</taxon>
        <taxon>Vertebrata</taxon>
        <taxon>Euteleostomi</taxon>
        <taxon>Actinopterygii</taxon>
        <taxon>Neopterygii</taxon>
        <taxon>Teleostei</taxon>
        <taxon>Osteoglossocephala</taxon>
        <taxon>Osteoglossomorpha</taxon>
        <taxon>Osteoglossiformes</taxon>
        <taxon>Osteoglossidae</taxon>
        <taxon>Scleropages</taxon>
    </lineage>
</organism>
<comment type="similarity">
    <text evidence="3">Belongs to the ARTD/PARP family.</text>
</comment>
<evidence type="ECO:0000256" key="3">
    <source>
        <dbReference type="ARBA" id="ARBA00024347"/>
    </source>
</evidence>
<dbReference type="GO" id="GO:0005634">
    <property type="term" value="C:nucleus"/>
    <property type="evidence" value="ECO:0007669"/>
    <property type="project" value="UniProtKB-SubCell"/>
</dbReference>
<evidence type="ECO:0000256" key="2">
    <source>
        <dbReference type="ARBA" id="ARBA00023242"/>
    </source>
</evidence>
<dbReference type="InterPro" id="IPR037197">
    <property type="entry name" value="WWE_dom_sf"/>
</dbReference>
<evidence type="ECO:0000259" key="4">
    <source>
        <dbReference type="PROSITE" id="PS50918"/>
    </source>
</evidence>
<comment type="subcellular location">
    <subcellularLocation>
        <location evidence="1">Nucleus</location>
    </subcellularLocation>
</comment>
<dbReference type="PANTHER" id="PTHR45740">
    <property type="entry name" value="POLY [ADP-RIBOSE] POLYMERASE"/>
    <property type="match status" value="1"/>
</dbReference>
<dbReference type="AlphaFoldDB" id="A0A8C9UAJ9"/>
<evidence type="ECO:0000313" key="5">
    <source>
        <dbReference type="Ensembl" id="ENSSFOP00015060839.1"/>
    </source>
</evidence>
<name>A0A8C9UAJ9_SCLFO</name>
<dbReference type="GO" id="GO:0003950">
    <property type="term" value="F:NAD+ poly-ADP-ribosyltransferase activity"/>
    <property type="evidence" value="ECO:0007669"/>
    <property type="project" value="TreeGrafter"/>
</dbReference>
<reference evidence="5" key="2">
    <citation type="submission" date="2025-08" db="UniProtKB">
        <authorList>
            <consortium name="Ensembl"/>
        </authorList>
    </citation>
    <scope>IDENTIFICATION</scope>
</reference>
<accession>A0A8C9UAJ9</accession>
<dbReference type="Proteomes" id="UP000694397">
    <property type="component" value="Chromosome 2"/>
</dbReference>
<feature type="domain" description="WWE" evidence="4">
    <location>
        <begin position="64"/>
        <end position="152"/>
    </location>
</feature>
<reference evidence="5" key="3">
    <citation type="submission" date="2025-09" db="UniProtKB">
        <authorList>
            <consortium name="Ensembl"/>
        </authorList>
    </citation>
    <scope>IDENTIFICATION</scope>
</reference>
<protein>
    <submittedName>
        <fullName evidence="5">Si:ch211-244b2.4</fullName>
    </submittedName>
</protein>
<dbReference type="InterPro" id="IPR004170">
    <property type="entry name" value="WWE_dom"/>
</dbReference>
<evidence type="ECO:0000313" key="6">
    <source>
        <dbReference type="Proteomes" id="UP000694397"/>
    </source>
</evidence>
<keyword evidence="6" id="KW-1185">Reference proteome</keyword>
<reference evidence="5 6" key="1">
    <citation type="submission" date="2019-04" db="EMBL/GenBank/DDBJ databases">
        <authorList>
            <consortium name="Wellcome Sanger Institute Data Sharing"/>
        </authorList>
    </citation>
    <scope>NUCLEOTIDE SEQUENCE [LARGE SCALE GENOMIC DNA]</scope>
</reference>
<dbReference type="GO" id="GO:1990404">
    <property type="term" value="F:NAD+-protein mono-ADP-ribosyltransferase activity"/>
    <property type="evidence" value="ECO:0007669"/>
    <property type="project" value="TreeGrafter"/>
</dbReference>
<dbReference type="PANTHER" id="PTHR45740:SF14">
    <property type="entry name" value="NOVEL PROTEIN"/>
    <property type="match status" value="1"/>
</dbReference>
<dbReference type="PROSITE" id="PS50918">
    <property type="entry name" value="WWE"/>
    <property type="match status" value="1"/>
</dbReference>
<dbReference type="Ensembl" id="ENSSFOT00015044573.1">
    <property type="protein sequence ID" value="ENSSFOP00015060839.1"/>
    <property type="gene ID" value="ENSSFOG00015001068.2"/>
</dbReference>
<dbReference type="Pfam" id="PF02825">
    <property type="entry name" value="WWE"/>
    <property type="match status" value="1"/>
</dbReference>
<keyword evidence="2" id="KW-0539">Nucleus</keyword>
<sequence>ASTSSWGPYRWQLNDGSGWMDVANDHIIEAQYSRPNTKGMTLYNTTYGAISIDFDKMKVRKTDSLRIRRRNSDKVTWMWYYRGDREWQWFYSSQDSKGKRSPVKSAHIEKEFQKSRTGIFSFSIDATNYTIAFKGTRKRDHQTLARERYFPESLVTSFRKQAHLPGCDVIQNAVRSHLPQAVLSSHQEAAHCIVSRARSLSSSPLLFWPQLLCHGLFSTADHRCCAFFQQQGTNTECSVCSSDMEAKYQQNPTGSMDFSVSSFRYRLNFSGEVLQFIYFIILFLNRQQNSTWVTVARA</sequence>
<dbReference type="Pfam" id="PF23466">
    <property type="entry name" value="WWE_4"/>
    <property type="match status" value="1"/>
</dbReference>
<evidence type="ECO:0000256" key="1">
    <source>
        <dbReference type="ARBA" id="ARBA00004123"/>
    </source>
</evidence>
<proteinExistence type="inferred from homology"/>
<dbReference type="Gene3D" id="3.30.720.50">
    <property type="match status" value="2"/>
</dbReference>
<dbReference type="GeneTree" id="ENSGT00940000164581"/>
<dbReference type="InterPro" id="IPR051712">
    <property type="entry name" value="ARTD-AVP"/>
</dbReference>
<dbReference type="SUPFAM" id="SSF117839">
    <property type="entry name" value="WWE domain"/>
    <property type="match status" value="1"/>
</dbReference>